<dbReference type="EMBL" id="JAPWTK010000126">
    <property type="protein sequence ID" value="KAJ8948969.1"/>
    <property type="molecule type" value="Genomic_DNA"/>
</dbReference>
<proteinExistence type="predicted"/>
<evidence type="ECO:0000313" key="2">
    <source>
        <dbReference type="Proteomes" id="UP001162162"/>
    </source>
</evidence>
<name>A0AAV8YEF5_9CUCU</name>
<reference evidence="1" key="1">
    <citation type="journal article" date="2023" name="Insect Mol. Biol.">
        <title>Genome sequencing provides insights into the evolution of gene families encoding plant cell wall-degrading enzymes in longhorned beetles.</title>
        <authorList>
            <person name="Shin N.R."/>
            <person name="Okamura Y."/>
            <person name="Kirsch R."/>
            <person name="Pauchet Y."/>
        </authorList>
    </citation>
    <scope>NUCLEOTIDE SEQUENCE</scope>
    <source>
        <strain evidence="1">AMC_N1</strain>
    </source>
</reference>
<protein>
    <submittedName>
        <fullName evidence="1">Uncharacterized protein</fullName>
    </submittedName>
</protein>
<accession>A0AAV8YEF5</accession>
<comment type="caution">
    <text evidence="1">The sequence shown here is derived from an EMBL/GenBank/DDBJ whole genome shotgun (WGS) entry which is preliminary data.</text>
</comment>
<evidence type="ECO:0000313" key="1">
    <source>
        <dbReference type="EMBL" id="KAJ8948969.1"/>
    </source>
</evidence>
<gene>
    <name evidence="1" type="ORF">NQ318_022993</name>
</gene>
<dbReference type="AlphaFoldDB" id="A0AAV8YEF5"/>
<dbReference type="Proteomes" id="UP001162162">
    <property type="component" value="Unassembled WGS sequence"/>
</dbReference>
<keyword evidence="2" id="KW-1185">Reference proteome</keyword>
<organism evidence="1 2">
    <name type="scientific">Aromia moschata</name>
    <dbReference type="NCBI Taxonomy" id="1265417"/>
    <lineage>
        <taxon>Eukaryota</taxon>
        <taxon>Metazoa</taxon>
        <taxon>Ecdysozoa</taxon>
        <taxon>Arthropoda</taxon>
        <taxon>Hexapoda</taxon>
        <taxon>Insecta</taxon>
        <taxon>Pterygota</taxon>
        <taxon>Neoptera</taxon>
        <taxon>Endopterygota</taxon>
        <taxon>Coleoptera</taxon>
        <taxon>Polyphaga</taxon>
        <taxon>Cucujiformia</taxon>
        <taxon>Chrysomeloidea</taxon>
        <taxon>Cerambycidae</taxon>
        <taxon>Cerambycinae</taxon>
        <taxon>Callichromatini</taxon>
        <taxon>Aromia</taxon>
    </lineage>
</organism>
<sequence>MVNAHFIFRELEDSDLSISDFRISVIEDLLMFESEKVKDDPKISQRLERIENIAEDAIRRNKKDYWRKNKFY</sequence>